<dbReference type="EMBL" id="KY555146">
    <property type="protein sequence ID" value="ARB14923.1"/>
    <property type="molecule type" value="Genomic_DNA"/>
</dbReference>
<dbReference type="Proteomes" id="UP000222485">
    <property type="component" value="Genome"/>
</dbReference>
<evidence type="ECO:0000313" key="2">
    <source>
        <dbReference type="EMBL" id="ARB15234.1"/>
    </source>
</evidence>
<protein>
    <submittedName>
        <fullName evidence="1">Uncharacterized protein</fullName>
    </submittedName>
</protein>
<organism evidence="1 3">
    <name type="scientific">Caulobacter phage Ccr32</name>
    <dbReference type="NCBI Taxonomy" id="1959738"/>
    <lineage>
        <taxon>Viruses</taxon>
        <taxon>Duplodnaviria</taxon>
        <taxon>Heunggongvirae</taxon>
        <taxon>Uroviricota</taxon>
        <taxon>Caudoviricetes</taxon>
        <taxon>Jeanschmidtviridae</taxon>
        <taxon>Shapirovirus</taxon>
        <taxon>Shapirovirus cbk</taxon>
    </lineage>
</organism>
<dbReference type="EMBL" id="KY555146">
    <property type="protein sequence ID" value="ARB15234.1"/>
    <property type="molecule type" value="Genomic_DNA"/>
</dbReference>
<gene>
    <name evidence="1" type="ORF">Ccr32_gp004</name>
    <name evidence="2" type="ORF">Ccr32_gp316</name>
</gene>
<reference evidence="1" key="2">
    <citation type="journal article" date="2017" name="Curr. Microbiol.">
        <title>Genomic diversity of type B3 bacteriophages of Caulobacter crescentus.</title>
        <authorList>
            <person name="Ash K.T."/>
            <person name="Drake K.M."/>
            <person name="Gibbs W.S."/>
            <person name="Ely B."/>
        </authorList>
    </citation>
    <scope>NUCLEOTIDE SEQUENCE</scope>
</reference>
<accession>A0A1V0EDC9</accession>
<proteinExistence type="predicted"/>
<name>A0A1V0EDC9_9CAUD</name>
<sequence>MVPDSIMNPRDHFHRLREETARALVETFAETDPGEDYRAEEKAGAWVVAYYDAAGEFVAYL</sequence>
<evidence type="ECO:0000313" key="1">
    <source>
        <dbReference type="EMBL" id="ARB14923.1"/>
    </source>
</evidence>
<reference evidence="3" key="1">
    <citation type="journal article" date="2017" name="Curr. Microbiol.">
        <title>Genomic Diversity of Type B3 Bacteriophages of Caulobacter crescentus.</title>
        <authorList>
            <person name="Ash K.T."/>
            <person name="Drake K.M."/>
            <person name="Gibbs W.S."/>
            <person name="Ely B."/>
        </authorList>
    </citation>
    <scope>NUCLEOTIDE SEQUENCE [LARGE SCALE GENOMIC DNA]</scope>
</reference>
<evidence type="ECO:0000313" key="3">
    <source>
        <dbReference type="Proteomes" id="UP000222485"/>
    </source>
</evidence>